<reference evidence="2" key="1">
    <citation type="journal article" date="2014" name="Front. Microbiol.">
        <title>High frequency of phylogenetically diverse reductive dehalogenase-homologous genes in deep subseafloor sedimentary metagenomes.</title>
        <authorList>
            <person name="Kawai M."/>
            <person name="Futagami T."/>
            <person name="Toyoda A."/>
            <person name="Takaki Y."/>
            <person name="Nishi S."/>
            <person name="Hori S."/>
            <person name="Arai W."/>
            <person name="Tsubouchi T."/>
            <person name="Morono Y."/>
            <person name="Uchiyama I."/>
            <person name="Ito T."/>
            <person name="Fujiyama A."/>
            <person name="Inagaki F."/>
            <person name="Takami H."/>
        </authorList>
    </citation>
    <scope>NUCLEOTIDE SEQUENCE</scope>
    <source>
        <strain evidence="2">Expedition CK06-06</strain>
    </source>
</reference>
<accession>X0VFF7</accession>
<dbReference type="InterPro" id="IPR013785">
    <property type="entry name" value="Aldolase_TIM"/>
</dbReference>
<proteinExistence type="predicted"/>
<dbReference type="AlphaFoldDB" id="X0VFF7"/>
<dbReference type="SUPFAM" id="SSF102114">
    <property type="entry name" value="Radical SAM enzymes"/>
    <property type="match status" value="1"/>
</dbReference>
<protein>
    <recommendedName>
        <fullName evidence="1">4Fe4S-binding SPASM domain-containing protein</fullName>
    </recommendedName>
</protein>
<dbReference type="InterPro" id="IPR058240">
    <property type="entry name" value="rSAM_sf"/>
</dbReference>
<feature type="non-terminal residue" evidence="2">
    <location>
        <position position="1"/>
    </location>
</feature>
<comment type="caution">
    <text evidence="2">The sequence shown here is derived from an EMBL/GenBank/DDBJ whole genome shotgun (WGS) entry which is preliminary data.</text>
</comment>
<feature type="domain" description="4Fe4S-binding SPASM" evidence="1">
    <location>
        <begin position="133"/>
        <end position="205"/>
    </location>
</feature>
<dbReference type="CDD" id="cd21109">
    <property type="entry name" value="SPASM"/>
    <property type="match status" value="1"/>
</dbReference>
<evidence type="ECO:0000259" key="1">
    <source>
        <dbReference type="Pfam" id="PF13186"/>
    </source>
</evidence>
<feature type="non-terminal residue" evidence="2">
    <location>
        <position position="215"/>
    </location>
</feature>
<dbReference type="InterPro" id="IPR023885">
    <property type="entry name" value="4Fe4S-binding_SPASM_dom"/>
</dbReference>
<gene>
    <name evidence="2" type="ORF">S01H1_22203</name>
</gene>
<dbReference type="Pfam" id="PF13186">
    <property type="entry name" value="SPASM"/>
    <property type="match status" value="1"/>
</dbReference>
<evidence type="ECO:0000313" key="2">
    <source>
        <dbReference type="EMBL" id="GAF99300.1"/>
    </source>
</evidence>
<name>X0VFF7_9ZZZZ</name>
<dbReference type="Gene3D" id="3.20.20.70">
    <property type="entry name" value="Aldolase class I"/>
    <property type="match status" value="1"/>
</dbReference>
<dbReference type="EMBL" id="BARS01012478">
    <property type="protein sequence ID" value="GAF99300.1"/>
    <property type="molecule type" value="Genomic_DNA"/>
</dbReference>
<sequence length="215" mass="25518">DILDFFVRNNVEIGVLTSATIKNIDWKYIFDRVKWCRISCDGFDKETYKKVRGNDKFEIVKNNLIKIVQLLEYSKRCKKTRINYTKILDINDDLTKLKEFAIHYGFEYFITNVHQRKEYDFKKQNLKSMPELCPSVCLHAMVESDGSVYPCCILMNEVGETIDNTYCYGNLNDCDFNFNKLWYSEKAKGIRLKLFCNRIKKCNECADRYLIANKY</sequence>
<organism evidence="2">
    <name type="scientific">marine sediment metagenome</name>
    <dbReference type="NCBI Taxonomy" id="412755"/>
    <lineage>
        <taxon>unclassified sequences</taxon>
        <taxon>metagenomes</taxon>
        <taxon>ecological metagenomes</taxon>
    </lineage>
</organism>